<accession>A0ABW0CLX5</accession>
<dbReference type="SUPFAM" id="SSF49899">
    <property type="entry name" value="Concanavalin A-like lectins/glucanases"/>
    <property type="match status" value="1"/>
</dbReference>
<evidence type="ECO:0000313" key="3">
    <source>
        <dbReference type="EMBL" id="MFC5216870.1"/>
    </source>
</evidence>
<dbReference type="Proteomes" id="UP001596263">
    <property type="component" value="Unassembled WGS sequence"/>
</dbReference>
<dbReference type="PANTHER" id="PTHR33681">
    <property type="entry name" value="BINDING PROTEIN, PUTATIVE, EXPRESSED-RELATED"/>
    <property type="match status" value="1"/>
</dbReference>
<dbReference type="PROSITE" id="PS51318">
    <property type="entry name" value="TAT"/>
    <property type="match status" value="1"/>
</dbReference>
<gene>
    <name evidence="3" type="ORF">ACFPQ9_23805</name>
</gene>
<organism evidence="3 4">
    <name type="scientific">Streptomyces coerulescens</name>
    <dbReference type="NCBI Taxonomy" id="29304"/>
    <lineage>
        <taxon>Bacteria</taxon>
        <taxon>Bacillati</taxon>
        <taxon>Actinomycetota</taxon>
        <taxon>Actinomycetes</taxon>
        <taxon>Kitasatosporales</taxon>
        <taxon>Streptomycetaceae</taxon>
        <taxon>Streptomyces</taxon>
    </lineage>
</organism>
<sequence length="228" mass="25185">MDRRTFLAAGVAAGSGIAAGLATAWPAEAGPVGGGWTEVSNAHTVHQPTGKTRHTYDSATGEYHFWLLDTDPVLWPESSSGPRSELRFLDEYTTGSAQFECEMKITKGAHRVCVQQVFGGATSATAFMTLAMNTNSINYYDSGTRIHTPVYDRWIRLNVIHDADAGKIHVYVDGRWKKTFNDRGDDKHYFKCGIYGRTGMSRRTDVHVKNIHLYRRTGGSSLSLPPAK</sequence>
<dbReference type="RefSeq" id="WP_380856685.1">
    <property type="nucleotide sequence ID" value="NZ_JBHSKM010000019.1"/>
</dbReference>
<dbReference type="InterPro" id="IPR013320">
    <property type="entry name" value="ConA-like_dom_sf"/>
</dbReference>
<dbReference type="InterPro" id="IPR014895">
    <property type="entry name" value="Alginate_lyase_2"/>
</dbReference>
<dbReference type="GO" id="GO:0016829">
    <property type="term" value="F:lyase activity"/>
    <property type="evidence" value="ECO:0007669"/>
    <property type="project" value="UniProtKB-KW"/>
</dbReference>
<dbReference type="PANTHER" id="PTHR33681:SF4">
    <property type="entry name" value="OS12G0171100 PROTEIN"/>
    <property type="match status" value="1"/>
</dbReference>
<evidence type="ECO:0000259" key="2">
    <source>
        <dbReference type="Pfam" id="PF08787"/>
    </source>
</evidence>
<comment type="caution">
    <text evidence="3">The sequence shown here is derived from an EMBL/GenBank/DDBJ whole genome shotgun (WGS) entry which is preliminary data.</text>
</comment>
<evidence type="ECO:0000313" key="4">
    <source>
        <dbReference type="Proteomes" id="UP001596263"/>
    </source>
</evidence>
<dbReference type="Pfam" id="PF08787">
    <property type="entry name" value="Alginate_lyase2"/>
    <property type="match status" value="1"/>
</dbReference>
<feature type="signal peptide" evidence="1">
    <location>
        <begin position="1"/>
        <end position="29"/>
    </location>
</feature>
<name>A0ABW0CLX5_STRCD</name>
<keyword evidence="4" id="KW-1185">Reference proteome</keyword>
<protein>
    <submittedName>
        <fullName evidence="3">Polysaccharide lyase family 7 protein</fullName>
    </submittedName>
</protein>
<evidence type="ECO:0000256" key="1">
    <source>
        <dbReference type="SAM" id="SignalP"/>
    </source>
</evidence>
<feature type="domain" description="Alginate lyase 2" evidence="2">
    <location>
        <begin position="37"/>
        <end position="200"/>
    </location>
</feature>
<reference evidence="4" key="1">
    <citation type="journal article" date="2019" name="Int. J. Syst. Evol. Microbiol.">
        <title>The Global Catalogue of Microorganisms (GCM) 10K type strain sequencing project: providing services to taxonomists for standard genome sequencing and annotation.</title>
        <authorList>
            <consortium name="The Broad Institute Genomics Platform"/>
            <consortium name="The Broad Institute Genome Sequencing Center for Infectious Disease"/>
            <person name="Wu L."/>
            <person name="Ma J."/>
        </authorList>
    </citation>
    <scope>NUCLEOTIDE SEQUENCE [LARGE SCALE GENOMIC DNA]</scope>
    <source>
        <strain evidence="4">KCTC 42586</strain>
    </source>
</reference>
<proteinExistence type="predicted"/>
<dbReference type="Gene3D" id="2.60.120.200">
    <property type="match status" value="1"/>
</dbReference>
<keyword evidence="1" id="KW-0732">Signal</keyword>
<dbReference type="InterPro" id="IPR006311">
    <property type="entry name" value="TAT_signal"/>
</dbReference>
<keyword evidence="3" id="KW-0456">Lyase</keyword>
<feature type="chain" id="PRO_5046085451" evidence="1">
    <location>
        <begin position="30"/>
        <end position="228"/>
    </location>
</feature>
<dbReference type="EMBL" id="JBHSKM010000019">
    <property type="protein sequence ID" value="MFC5216870.1"/>
    <property type="molecule type" value="Genomic_DNA"/>
</dbReference>